<dbReference type="Gene3D" id="1.20.1250.20">
    <property type="entry name" value="MFS general substrate transporter like domains"/>
    <property type="match status" value="1"/>
</dbReference>
<dbReference type="GO" id="GO:0016020">
    <property type="term" value="C:membrane"/>
    <property type="evidence" value="ECO:0007669"/>
    <property type="project" value="UniProtKB-SubCell"/>
</dbReference>
<feature type="transmembrane region" description="Helical" evidence="6">
    <location>
        <begin position="307"/>
        <end position="330"/>
    </location>
</feature>
<evidence type="ECO:0000313" key="8">
    <source>
        <dbReference type="EMBL" id="KAI9635032.1"/>
    </source>
</evidence>
<feature type="transmembrane region" description="Helical" evidence="6">
    <location>
        <begin position="277"/>
        <end position="295"/>
    </location>
</feature>
<sequence length="552" mass="58416">MSKIIDHDSPAALEGEKLPLESESAKYKPAHSRAHSEYDTLPILEAGPVIAGLTAEHGAEAVLESQAGETGFPPRMSTGRMVVLAAGMMMTYFVGTASTASVTLLIPSMAHDLGESELQVQWVSSAYTLAFACGLLFSGRLADTAGRKKLYMIGLSMYAVFAIITGAVKNRLSMCVTRALSGLGLSIASPAGFGIIGVNIRHEPARTIVFAAFGLGNPVGAAFGNLIGGVMASIGQGGWSYLFFLLAGLAIVLLVIAYFVVPPDLPSVAAKDRRIDWIGGVLITAAICIFTFSLTESGIAPKGWQAPHVPALLVLSLVLVGIFSIWSLRLERHTSYPPIIKMSLFTRRHGLISYTCACCFFQSLSVYGWVYTTTIFYQNYKGLSPLQNSIHTLPTTIVGTGAATAVMFLAPRVRTPHLLGIGAGLTACCSLLYALWPEGLTFWAMEFPAQLMIPWGIDFAFGLGNILISNLVDQDEQSVGGALFQTSGQVGAALGICLTSLIATQIGEQKGSVLAGVRAAFWFGSGAAGIVVGIAYFGFRRVGLAKDVGKIQ</sequence>
<dbReference type="GeneID" id="77731772"/>
<dbReference type="SUPFAM" id="SSF103473">
    <property type="entry name" value="MFS general substrate transporter"/>
    <property type="match status" value="1"/>
</dbReference>
<feature type="transmembrane region" description="Helical" evidence="6">
    <location>
        <begin position="519"/>
        <end position="539"/>
    </location>
</feature>
<accession>A0AA38H752</accession>
<proteinExistence type="predicted"/>
<feature type="transmembrane region" description="Helical" evidence="6">
    <location>
        <begin position="150"/>
        <end position="168"/>
    </location>
</feature>
<organism evidence="8 9">
    <name type="scientific">Dioszegia hungarica</name>
    <dbReference type="NCBI Taxonomy" id="4972"/>
    <lineage>
        <taxon>Eukaryota</taxon>
        <taxon>Fungi</taxon>
        <taxon>Dikarya</taxon>
        <taxon>Basidiomycota</taxon>
        <taxon>Agaricomycotina</taxon>
        <taxon>Tremellomycetes</taxon>
        <taxon>Tremellales</taxon>
        <taxon>Bulleribasidiaceae</taxon>
        <taxon>Dioszegia</taxon>
    </lineage>
</organism>
<dbReference type="AlphaFoldDB" id="A0AA38H752"/>
<evidence type="ECO:0000256" key="3">
    <source>
        <dbReference type="ARBA" id="ARBA00022692"/>
    </source>
</evidence>
<dbReference type="InterPro" id="IPR011701">
    <property type="entry name" value="MFS"/>
</dbReference>
<protein>
    <submittedName>
        <fullName evidence="8">Major facilitator superfamily domain-containing protein</fullName>
    </submittedName>
</protein>
<evidence type="ECO:0000313" key="9">
    <source>
        <dbReference type="Proteomes" id="UP001164286"/>
    </source>
</evidence>
<gene>
    <name evidence="8" type="ORF">MKK02DRAFT_43708</name>
</gene>
<dbReference type="Gene3D" id="1.20.1720.10">
    <property type="entry name" value="Multidrug resistance protein D"/>
    <property type="match status" value="1"/>
</dbReference>
<dbReference type="Proteomes" id="UP001164286">
    <property type="component" value="Unassembled WGS sequence"/>
</dbReference>
<feature type="transmembrane region" description="Helical" evidence="6">
    <location>
        <begin position="239"/>
        <end position="261"/>
    </location>
</feature>
<keyword evidence="2" id="KW-0813">Transport</keyword>
<name>A0AA38H752_9TREE</name>
<feature type="transmembrane region" description="Helical" evidence="6">
    <location>
        <begin position="180"/>
        <end position="200"/>
    </location>
</feature>
<feature type="transmembrane region" description="Helical" evidence="6">
    <location>
        <begin position="390"/>
        <end position="410"/>
    </location>
</feature>
<dbReference type="EMBL" id="JAKWFO010000005">
    <property type="protein sequence ID" value="KAI9635032.1"/>
    <property type="molecule type" value="Genomic_DNA"/>
</dbReference>
<dbReference type="PANTHER" id="PTHR42718:SF9">
    <property type="entry name" value="MAJOR FACILITATOR SUPERFAMILY MULTIDRUG TRANSPORTER MFSC"/>
    <property type="match status" value="1"/>
</dbReference>
<keyword evidence="9" id="KW-1185">Reference proteome</keyword>
<evidence type="ECO:0000256" key="2">
    <source>
        <dbReference type="ARBA" id="ARBA00022448"/>
    </source>
</evidence>
<dbReference type="GO" id="GO:0022857">
    <property type="term" value="F:transmembrane transporter activity"/>
    <property type="evidence" value="ECO:0007669"/>
    <property type="project" value="InterPro"/>
</dbReference>
<keyword evidence="5 6" id="KW-0472">Membrane</keyword>
<dbReference type="InterPro" id="IPR020846">
    <property type="entry name" value="MFS_dom"/>
</dbReference>
<evidence type="ECO:0000256" key="4">
    <source>
        <dbReference type="ARBA" id="ARBA00022989"/>
    </source>
</evidence>
<feature type="transmembrane region" description="Helical" evidence="6">
    <location>
        <begin position="118"/>
        <end position="138"/>
    </location>
</feature>
<feature type="transmembrane region" description="Helical" evidence="6">
    <location>
        <begin position="489"/>
        <end position="507"/>
    </location>
</feature>
<comment type="caution">
    <text evidence="8">The sequence shown here is derived from an EMBL/GenBank/DDBJ whole genome shotgun (WGS) entry which is preliminary data.</text>
</comment>
<feature type="transmembrane region" description="Helical" evidence="6">
    <location>
        <begin position="207"/>
        <end position="227"/>
    </location>
</feature>
<feature type="transmembrane region" description="Helical" evidence="6">
    <location>
        <begin position="82"/>
        <end position="106"/>
    </location>
</feature>
<feature type="transmembrane region" description="Helical" evidence="6">
    <location>
        <begin position="417"/>
        <end position="436"/>
    </location>
</feature>
<evidence type="ECO:0000256" key="5">
    <source>
        <dbReference type="ARBA" id="ARBA00023136"/>
    </source>
</evidence>
<keyword evidence="4 6" id="KW-1133">Transmembrane helix</keyword>
<evidence type="ECO:0000259" key="7">
    <source>
        <dbReference type="PROSITE" id="PS50850"/>
    </source>
</evidence>
<dbReference type="RefSeq" id="XP_052944809.1">
    <property type="nucleotide sequence ID" value="XM_053092567.1"/>
</dbReference>
<dbReference type="Pfam" id="PF07690">
    <property type="entry name" value="MFS_1"/>
    <property type="match status" value="1"/>
</dbReference>
<feature type="transmembrane region" description="Helical" evidence="6">
    <location>
        <begin position="351"/>
        <end position="370"/>
    </location>
</feature>
<evidence type="ECO:0000256" key="6">
    <source>
        <dbReference type="SAM" id="Phobius"/>
    </source>
</evidence>
<reference evidence="8" key="1">
    <citation type="journal article" date="2022" name="G3 (Bethesda)">
        <title>High quality genome of the basidiomycete yeast Dioszegia hungarica PDD-24b-2 isolated from cloud water.</title>
        <authorList>
            <person name="Jarrige D."/>
            <person name="Haridas S."/>
            <person name="Bleykasten-Grosshans C."/>
            <person name="Joly M."/>
            <person name="Nadalig T."/>
            <person name="Sancelme M."/>
            <person name="Vuilleumier S."/>
            <person name="Grigoriev I.V."/>
            <person name="Amato P."/>
            <person name="Bringel F."/>
        </authorList>
    </citation>
    <scope>NUCLEOTIDE SEQUENCE</scope>
    <source>
        <strain evidence="8">PDD-24b-2</strain>
    </source>
</reference>
<feature type="domain" description="Major facilitator superfamily (MFS) profile" evidence="7">
    <location>
        <begin position="84"/>
        <end position="543"/>
    </location>
</feature>
<dbReference type="PROSITE" id="PS50850">
    <property type="entry name" value="MFS"/>
    <property type="match status" value="1"/>
</dbReference>
<evidence type="ECO:0000256" key="1">
    <source>
        <dbReference type="ARBA" id="ARBA00004141"/>
    </source>
</evidence>
<keyword evidence="3 6" id="KW-0812">Transmembrane</keyword>
<feature type="transmembrane region" description="Helical" evidence="6">
    <location>
        <begin position="448"/>
        <end position="468"/>
    </location>
</feature>
<dbReference type="PANTHER" id="PTHR42718">
    <property type="entry name" value="MAJOR FACILITATOR SUPERFAMILY MULTIDRUG TRANSPORTER MFSC"/>
    <property type="match status" value="1"/>
</dbReference>
<dbReference type="InterPro" id="IPR036259">
    <property type="entry name" value="MFS_trans_sf"/>
</dbReference>
<comment type="subcellular location">
    <subcellularLocation>
        <location evidence="1">Membrane</location>
        <topology evidence="1">Multi-pass membrane protein</topology>
    </subcellularLocation>
</comment>